<comment type="caution">
    <text evidence="1">The sequence shown here is derived from an EMBL/GenBank/DDBJ whole genome shotgun (WGS) entry which is preliminary data.</text>
</comment>
<dbReference type="Proteomes" id="UP000789831">
    <property type="component" value="Unassembled WGS sequence"/>
</dbReference>
<reference evidence="1" key="1">
    <citation type="submission" date="2021-06" db="EMBL/GenBank/DDBJ databases">
        <authorList>
            <person name="Kallberg Y."/>
            <person name="Tangrot J."/>
            <person name="Rosling A."/>
        </authorList>
    </citation>
    <scope>NUCLEOTIDE SEQUENCE</scope>
    <source>
        <strain evidence="1">MT106</strain>
    </source>
</reference>
<dbReference type="AlphaFoldDB" id="A0A9N8VQQ4"/>
<gene>
    <name evidence="1" type="ORF">AGERDE_LOCUS2255</name>
</gene>
<accession>A0A9N8VQQ4</accession>
<evidence type="ECO:0000313" key="1">
    <source>
        <dbReference type="EMBL" id="CAG8461095.1"/>
    </source>
</evidence>
<sequence>MDKVKSVPALSRLAVSSKSRHLFKEYLNVLPQINFNLYPQYGEGVQGLTQDSFVELKEAMFDLCDIYEAD</sequence>
<name>A0A9N8VQQ4_9GLOM</name>
<evidence type="ECO:0000313" key="2">
    <source>
        <dbReference type="Proteomes" id="UP000789831"/>
    </source>
</evidence>
<organism evidence="1 2">
    <name type="scientific">Ambispora gerdemannii</name>
    <dbReference type="NCBI Taxonomy" id="144530"/>
    <lineage>
        <taxon>Eukaryota</taxon>
        <taxon>Fungi</taxon>
        <taxon>Fungi incertae sedis</taxon>
        <taxon>Mucoromycota</taxon>
        <taxon>Glomeromycotina</taxon>
        <taxon>Glomeromycetes</taxon>
        <taxon>Archaeosporales</taxon>
        <taxon>Ambisporaceae</taxon>
        <taxon>Ambispora</taxon>
    </lineage>
</organism>
<keyword evidence="2" id="KW-1185">Reference proteome</keyword>
<dbReference type="EMBL" id="CAJVPL010000181">
    <property type="protein sequence ID" value="CAG8461095.1"/>
    <property type="molecule type" value="Genomic_DNA"/>
</dbReference>
<dbReference type="OrthoDB" id="271881at2759"/>
<proteinExistence type="predicted"/>
<protein>
    <submittedName>
        <fullName evidence="1">2775_t:CDS:1</fullName>
    </submittedName>
</protein>